<dbReference type="RefSeq" id="WP_183338773.1">
    <property type="nucleotide sequence ID" value="NZ_JACHZG010000001.1"/>
</dbReference>
<evidence type="ECO:0000256" key="3">
    <source>
        <dbReference type="ARBA" id="ARBA00022989"/>
    </source>
</evidence>
<sequence length="341" mass="35140">MTLLRAAYRTMLASYFISSGVKAVRNPAPLAPLAEPIADKLVPFVKKYAPDEVAGFVPEDPKTLVRLNGALQIAGGLALATGRGRRVGALLLAGSLIPSTLAKYPFWSQSGEEAAASRSHFAKNVSLLGGVLLASRDTEGKPGIAWRAQAGGHAIAKSTSRATKKLTHSGTGDKLAKQAGEIGDAVSDVASDVAGKTSDLAGAAVAGGVALLGAAEVATRGTRKKARKQFKVAQEAAAKQAKITGKHLAEQAREAQKVAVAQAAEAKKAAVKQGAEAKKIAVKQAGEAKKIAAARAEDAREAAQAAAKQAKKDARKQGRQTSKKLAKKADEVGKHINLGEN</sequence>
<proteinExistence type="predicted"/>
<dbReference type="Pfam" id="PF07681">
    <property type="entry name" value="DoxX"/>
    <property type="match status" value="1"/>
</dbReference>
<protein>
    <submittedName>
        <fullName evidence="6">Putative membrane protein YphA (DoxX/SURF4 family)</fullName>
    </submittedName>
</protein>
<gene>
    <name evidence="6" type="ORF">FHX39_002445</name>
</gene>
<name>A0A7W5P824_9ACTN</name>
<keyword evidence="2" id="KW-0812">Transmembrane</keyword>
<evidence type="ECO:0000256" key="1">
    <source>
        <dbReference type="ARBA" id="ARBA00004141"/>
    </source>
</evidence>
<feature type="compositionally biased region" description="Basic residues" evidence="5">
    <location>
        <begin position="317"/>
        <end position="326"/>
    </location>
</feature>
<comment type="caution">
    <text evidence="6">The sequence shown here is derived from an EMBL/GenBank/DDBJ whole genome shotgun (WGS) entry which is preliminary data.</text>
</comment>
<dbReference type="Proteomes" id="UP000565572">
    <property type="component" value="Unassembled WGS sequence"/>
</dbReference>
<comment type="subcellular location">
    <subcellularLocation>
        <location evidence="1">Membrane</location>
        <topology evidence="1">Multi-pass membrane protein</topology>
    </subcellularLocation>
</comment>
<dbReference type="AlphaFoldDB" id="A0A7W5P824"/>
<evidence type="ECO:0000256" key="5">
    <source>
        <dbReference type="SAM" id="MobiDB-lite"/>
    </source>
</evidence>
<dbReference type="GO" id="GO:0016020">
    <property type="term" value="C:membrane"/>
    <property type="evidence" value="ECO:0007669"/>
    <property type="project" value="UniProtKB-SubCell"/>
</dbReference>
<feature type="region of interest" description="Disordered" evidence="5">
    <location>
        <begin position="296"/>
        <end position="341"/>
    </location>
</feature>
<evidence type="ECO:0000313" key="7">
    <source>
        <dbReference type="Proteomes" id="UP000565572"/>
    </source>
</evidence>
<keyword evidence="4" id="KW-0472">Membrane</keyword>
<dbReference type="InterPro" id="IPR032808">
    <property type="entry name" value="DoxX"/>
</dbReference>
<keyword evidence="3" id="KW-1133">Transmembrane helix</keyword>
<evidence type="ECO:0000256" key="2">
    <source>
        <dbReference type="ARBA" id="ARBA00022692"/>
    </source>
</evidence>
<accession>A0A7W5P824</accession>
<dbReference type="EMBL" id="JACHZG010000001">
    <property type="protein sequence ID" value="MBB3327501.1"/>
    <property type="molecule type" value="Genomic_DNA"/>
</dbReference>
<organism evidence="6 7">
    <name type="scientific">Microlunatus antarcticus</name>
    <dbReference type="NCBI Taxonomy" id="53388"/>
    <lineage>
        <taxon>Bacteria</taxon>
        <taxon>Bacillati</taxon>
        <taxon>Actinomycetota</taxon>
        <taxon>Actinomycetes</taxon>
        <taxon>Propionibacteriales</taxon>
        <taxon>Propionibacteriaceae</taxon>
        <taxon>Microlunatus</taxon>
    </lineage>
</organism>
<keyword evidence="7" id="KW-1185">Reference proteome</keyword>
<reference evidence="6 7" key="1">
    <citation type="submission" date="2020-08" db="EMBL/GenBank/DDBJ databases">
        <title>Sequencing the genomes of 1000 actinobacteria strains.</title>
        <authorList>
            <person name="Klenk H.-P."/>
        </authorList>
    </citation>
    <scope>NUCLEOTIDE SEQUENCE [LARGE SCALE GENOMIC DNA]</scope>
    <source>
        <strain evidence="6 7">DSM 11053</strain>
    </source>
</reference>
<evidence type="ECO:0000256" key="4">
    <source>
        <dbReference type="ARBA" id="ARBA00023136"/>
    </source>
</evidence>
<evidence type="ECO:0000313" key="6">
    <source>
        <dbReference type="EMBL" id="MBB3327501.1"/>
    </source>
</evidence>